<dbReference type="EMBL" id="CABVQH010000004">
    <property type="protein sequence ID" value="VWC62489.1"/>
    <property type="molecule type" value="Genomic_DNA"/>
</dbReference>
<dbReference type="SMART" id="SM00028">
    <property type="entry name" value="TPR"/>
    <property type="match status" value="7"/>
</dbReference>
<organism evidence="1 2">
    <name type="scientific">Burkholderia lata (strain ATCC 17760 / DSM 23089 / LMG 22485 / NCIMB 9086 / R18194 / 383)</name>
    <dbReference type="NCBI Taxonomy" id="482957"/>
    <lineage>
        <taxon>Bacteria</taxon>
        <taxon>Pseudomonadati</taxon>
        <taxon>Pseudomonadota</taxon>
        <taxon>Betaproteobacteria</taxon>
        <taxon>Burkholderiales</taxon>
        <taxon>Burkholderiaceae</taxon>
        <taxon>Burkholderia</taxon>
        <taxon>Burkholderia cepacia complex</taxon>
    </lineage>
</organism>
<evidence type="ECO:0000313" key="2">
    <source>
        <dbReference type="Proteomes" id="UP000494260"/>
    </source>
</evidence>
<dbReference type="InterPro" id="IPR019734">
    <property type="entry name" value="TPR_rpt"/>
</dbReference>
<protein>
    <recommendedName>
        <fullName evidence="3">Tetratricopeptide repeat protein</fullName>
    </recommendedName>
</protein>
<dbReference type="Proteomes" id="UP000494260">
    <property type="component" value="Unassembled WGS sequence"/>
</dbReference>
<dbReference type="AlphaFoldDB" id="A0A6P2TKB4"/>
<gene>
    <name evidence="1" type="ORF">BLA18109_01797</name>
</gene>
<dbReference type="Gene3D" id="1.25.40.10">
    <property type="entry name" value="Tetratricopeptide repeat domain"/>
    <property type="match status" value="3"/>
</dbReference>
<accession>A0A6P2TKB4</accession>
<proteinExistence type="predicted"/>
<evidence type="ECO:0000313" key="1">
    <source>
        <dbReference type="EMBL" id="VWC62489.1"/>
    </source>
</evidence>
<reference evidence="1 2" key="1">
    <citation type="submission" date="2019-09" db="EMBL/GenBank/DDBJ databases">
        <authorList>
            <person name="Depoorter E."/>
        </authorList>
    </citation>
    <scope>NUCLEOTIDE SEQUENCE [LARGE SCALE GENOMIC DNA]</scope>
    <source>
        <strain evidence="1">R-18109</strain>
    </source>
</reference>
<evidence type="ECO:0008006" key="3">
    <source>
        <dbReference type="Google" id="ProtNLM"/>
    </source>
</evidence>
<dbReference type="InterPro" id="IPR011990">
    <property type="entry name" value="TPR-like_helical_dom_sf"/>
</dbReference>
<dbReference type="SUPFAM" id="SSF48452">
    <property type="entry name" value="TPR-like"/>
    <property type="match status" value="2"/>
</dbReference>
<sequence>MRMTEDSAEKARVEAEAVCVRLLQAAPAVAAAPVELQEHLAAAWLRKIEALGTLERNADAVAEVDAFTRYFDQGTGTPESAWPWLVQAACRKVVALARQSELLRALEIAESVQARFEHTRALAVREWVAYAGLEEIRIRTAMGETFARVDMVRHAQRLAERFGADEWPATRALVGRIRLRRARMLSELDYDDEALSELSAVRADFDDAEDPGAQEVAADALHMRSRLLKLLHRDEEARSEQRALLAAYAHSTCPEIRQTHVLARFDVIAWAEEAADEAGNDADHLDAWIDACDALIHDHADSHDGFVVLRVNQALRHKARALRRLGDAGADEGDQDDQDDHLERADKVADEQWTRYRDHPDAAVQAELIDAMLERLEARDRPGQVLDEAERLLQHLQRSGPIQAASPQLVRILLLKSWALRALGRPRQALETFALLPADASTGETDPVLSRLRVNVQIERGRLLRQMERPDEALDALSLAPDLLDDVVESGKAGFDKPLRRAVARAMDLRIDILAEATPPKDDDTPFGQSVPLEPAEQAYAQAVHALDQRFHADDDASVRSMVADALYSLAVHQRERAHPHEAIASYDLLLNRFAADAAPAIEPRVASAFLNKAYLLLNGLDRPEAALPVYDALMARFANATGGKLRDSVAKGAASRLTCLNRLQDRGVAVNYGDQYEDLTPAQRDAIAGTLDRADALRDEDKYRDAIALYDQVLTQHVESLHPELRRLCRNAMTNKAFCYARLNQREASLAVNDEVIARYGSDLSTTAEKDVALAMSNKAVDLDKLGRHDEELEVYAQIIERWRHADVAYLRLRVASAMFGKACTLADRDPESALAGYRQVLDGYLSAGEANLRLQAAKSAVNLGILLRKLGRHADALRPCERLLQACGGETDEQINAQLIRARISLARTYAPAGAPEKAVAMYRELLILPPRQLSETQRKELDKELLALPGGRLGLVGLFKAARGKLMGK</sequence>
<name>A0A6P2TKB4_BURL3</name>